<dbReference type="GO" id="GO:0050485">
    <property type="term" value="F:oxidoreductase activity, acting on X-H and Y-H to form an X-Y bond, with a disulfide as acceptor"/>
    <property type="evidence" value="ECO:0007669"/>
    <property type="project" value="InterPro"/>
</dbReference>
<dbReference type="NCBIfam" id="NF041545">
    <property type="entry name" value="GrdB_like_no_Se"/>
    <property type="match status" value="1"/>
</dbReference>
<evidence type="ECO:0000313" key="3">
    <source>
        <dbReference type="EMBL" id="HIX51456.1"/>
    </source>
</evidence>
<dbReference type="InterPro" id="IPR048083">
    <property type="entry name" value="GrdB-like"/>
</dbReference>
<protein>
    <submittedName>
        <fullName evidence="3">Glycine/betaine/sarcosine/D-proline family reductase selenoprotein B</fullName>
    </submittedName>
</protein>
<dbReference type="AlphaFoldDB" id="A0A9D1W288"/>
<proteinExistence type="predicted"/>
<organism evidence="3 4">
    <name type="scientific">Candidatus Lachnoclostridium stercoripullorum</name>
    <dbReference type="NCBI Taxonomy" id="2838635"/>
    <lineage>
        <taxon>Bacteria</taxon>
        <taxon>Bacillati</taxon>
        <taxon>Bacillota</taxon>
        <taxon>Clostridia</taxon>
        <taxon>Lachnospirales</taxon>
        <taxon>Lachnospiraceae</taxon>
    </lineage>
</organism>
<dbReference type="Proteomes" id="UP000886780">
    <property type="component" value="Unassembled WGS sequence"/>
</dbReference>
<reference evidence="3" key="2">
    <citation type="submission" date="2021-04" db="EMBL/GenBank/DDBJ databases">
        <authorList>
            <person name="Gilroy R."/>
        </authorList>
    </citation>
    <scope>NUCLEOTIDE SEQUENCE</scope>
    <source>
        <strain evidence="3">ChiGjej4B4-12881</strain>
    </source>
</reference>
<keyword evidence="1" id="KW-0712">Selenocysteine</keyword>
<keyword evidence="2" id="KW-0560">Oxidoreductase</keyword>
<dbReference type="InterPro" id="IPR010187">
    <property type="entry name" value="Various_sel_PB"/>
</dbReference>
<evidence type="ECO:0000256" key="1">
    <source>
        <dbReference type="ARBA" id="ARBA00022933"/>
    </source>
</evidence>
<evidence type="ECO:0000313" key="4">
    <source>
        <dbReference type="Proteomes" id="UP000886780"/>
    </source>
</evidence>
<gene>
    <name evidence="3" type="ORF">IAA28_01470</name>
</gene>
<sequence>MKIIMIYDQIQSGAGIKDDHMVPLGATKDPVGPAVMMEPYLKKVGGRVVACLYCGDGFYEANADEVSRKLCAMVKKLQPDVVICGPAFNYLGYGKMAARVALDIENTVGIPAFAAMSRENEETISAYKDKIHIVETPKKGGFGLNEALEGMCLLAAAMVNKDREADVAAKYCFK</sequence>
<comment type="caution">
    <text evidence="3">The sequence shown here is derived from an EMBL/GenBank/DDBJ whole genome shotgun (WGS) entry which is preliminary data.</text>
</comment>
<dbReference type="Pfam" id="PF07355">
    <property type="entry name" value="GRDB"/>
    <property type="match status" value="1"/>
</dbReference>
<name>A0A9D1W288_9FIRM</name>
<dbReference type="EMBL" id="DXEU01000025">
    <property type="protein sequence ID" value="HIX51456.1"/>
    <property type="molecule type" value="Genomic_DNA"/>
</dbReference>
<accession>A0A9D1W288</accession>
<evidence type="ECO:0000256" key="2">
    <source>
        <dbReference type="ARBA" id="ARBA00023002"/>
    </source>
</evidence>
<reference evidence="3" key="1">
    <citation type="journal article" date="2021" name="PeerJ">
        <title>Extensive microbial diversity within the chicken gut microbiome revealed by metagenomics and culture.</title>
        <authorList>
            <person name="Gilroy R."/>
            <person name="Ravi A."/>
            <person name="Getino M."/>
            <person name="Pursley I."/>
            <person name="Horton D.L."/>
            <person name="Alikhan N.F."/>
            <person name="Baker D."/>
            <person name="Gharbi K."/>
            <person name="Hall N."/>
            <person name="Watson M."/>
            <person name="Adriaenssens E.M."/>
            <person name="Foster-Nyarko E."/>
            <person name="Jarju S."/>
            <person name="Secka A."/>
            <person name="Antonio M."/>
            <person name="Oren A."/>
            <person name="Chaudhuri R.R."/>
            <person name="La Ragione R."/>
            <person name="Hildebrand F."/>
            <person name="Pallen M.J."/>
        </authorList>
    </citation>
    <scope>NUCLEOTIDE SEQUENCE</scope>
    <source>
        <strain evidence="3">ChiGjej4B4-12881</strain>
    </source>
</reference>